<gene>
    <name evidence="2" type="ORF">E6W39_00450</name>
</gene>
<dbReference type="Pfam" id="PF08241">
    <property type="entry name" value="Methyltransf_11"/>
    <property type="match status" value="1"/>
</dbReference>
<dbReference type="PANTHER" id="PTHR43464">
    <property type="entry name" value="METHYLTRANSFERASE"/>
    <property type="match status" value="1"/>
</dbReference>
<keyword evidence="2" id="KW-0489">Methyltransferase</keyword>
<evidence type="ECO:0000259" key="1">
    <source>
        <dbReference type="Pfam" id="PF08241"/>
    </source>
</evidence>
<reference evidence="2 3" key="1">
    <citation type="submission" date="2019-06" db="EMBL/GenBank/DDBJ databases">
        <title>Description of Kitasatospora acidophila sp. nov. isolated from pine grove soil, and reclassification of Streptomyces novaecaesareae to Kitasatospora novaeceasareae comb. nov.</title>
        <authorList>
            <person name="Kim M.J."/>
        </authorList>
    </citation>
    <scope>NUCLEOTIDE SEQUENCE [LARGE SCALE GENOMIC DNA]</scope>
    <source>
        <strain evidence="2 3">MMS16-CNU292</strain>
    </source>
</reference>
<comment type="caution">
    <text evidence="2">The sequence shown here is derived from an EMBL/GenBank/DDBJ whole genome shotgun (WGS) entry which is preliminary data.</text>
</comment>
<feature type="domain" description="Methyltransferase type 11" evidence="1">
    <location>
        <begin position="43"/>
        <end position="139"/>
    </location>
</feature>
<dbReference type="AlphaFoldDB" id="A0A540WGJ6"/>
<accession>A0A540WGJ6</accession>
<evidence type="ECO:0000313" key="3">
    <source>
        <dbReference type="Proteomes" id="UP000319103"/>
    </source>
</evidence>
<dbReference type="EMBL" id="VIGB01000001">
    <property type="protein sequence ID" value="TQF08122.1"/>
    <property type="molecule type" value="Genomic_DNA"/>
</dbReference>
<keyword evidence="2" id="KW-0808">Transferase</keyword>
<dbReference type="GO" id="GO:0008757">
    <property type="term" value="F:S-adenosylmethionine-dependent methyltransferase activity"/>
    <property type="evidence" value="ECO:0007669"/>
    <property type="project" value="InterPro"/>
</dbReference>
<dbReference type="GO" id="GO:0032259">
    <property type="term" value="P:methylation"/>
    <property type="evidence" value="ECO:0007669"/>
    <property type="project" value="UniProtKB-KW"/>
</dbReference>
<dbReference type="InterPro" id="IPR013216">
    <property type="entry name" value="Methyltransf_11"/>
</dbReference>
<protein>
    <submittedName>
        <fullName evidence="2">Methyltransferase domain-containing protein</fullName>
    </submittedName>
</protein>
<evidence type="ECO:0000313" key="2">
    <source>
        <dbReference type="EMBL" id="TQF08122.1"/>
    </source>
</evidence>
<organism evidence="2 3">
    <name type="scientific">Kitasatospora acidiphila</name>
    <dbReference type="NCBI Taxonomy" id="2567942"/>
    <lineage>
        <taxon>Bacteria</taxon>
        <taxon>Bacillati</taxon>
        <taxon>Actinomycetota</taxon>
        <taxon>Actinomycetes</taxon>
        <taxon>Kitasatosporales</taxon>
        <taxon>Streptomycetaceae</taxon>
        <taxon>Kitasatospora</taxon>
    </lineage>
</organism>
<proteinExistence type="predicted"/>
<dbReference type="Gene3D" id="3.40.50.150">
    <property type="entry name" value="Vaccinia Virus protein VP39"/>
    <property type="match status" value="1"/>
</dbReference>
<sequence length="220" mass="24169">MPSTMTDIDQQLEYWDTTGAVKTFTHPVAAEWLAGLGDDARVLDYGCGYGRLAGQLQELGFRMIEGVDLSPALVARARTTCPGARFSVLTDPPRLDLPDGGTDLALLFAVLTCIPTDEGQCGVVDELRRVLRPGGLLYLSDYCLQPDERNQARYDRFSAKYGSYGVFETGDGAVCRHHAPEWLGELLAGFEVVRTREIDVATMNGHPARISQWLLSRTDA</sequence>
<dbReference type="InterPro" id="IPR029063">
    <property type="entry name" value="SAM-dependent_MTases_sf"/>
</dbReference>
<keyword evidence="3" id="KW-1185">Reference proteome</keyword>
<dbReference type="OrthoDB" id="9808140at2"/>
<dbReference type="CDD" id="cd02440">
    <property type="entry name" value="AdoMet_MTases"/>
    <property type="match status" value="1"/>
</dbReference>
<dbReference type="PANTHER" id="PTHR43464:SF83">
    <property type="entry name" value="MALONYL-[ACYL-CARRIER PROTEIN] O-METHYLTRANSFERASE"/>
    <property type="match status" value="1"/>
</dbReference>
<dbReference type="Proteomes" id="UP000319103">
    <property type="component" value="Unassembled WGS sequence"/>
</dbReference>
<dbReference type="SUPFAM" id="SSF53335">
    <property type="entry name" value="S-adenosyl-L-methionine-dependent methyltransferases"/>
    <property type="match status" value="1"/>
</dbReference>
<name>A0A540WGJ6_9ACTN</name>